<name>A0AA49GM18_9BACT</name>
<accession>A0AA49GM18</accession>
<evidence type="ECO:0000256" key="1">
    <source>
        <dbReference type="SAM" id="MobiDB-lite"/>
    </source>
</evidence>
<proteinExistence type="predicted"/>
<protein>
    <recommendedName>
        <fullName evidence="3">Lipoprotein</fullName>
    </recommendedName>
</protein>
<sequence length="245" mass="28202">MMKYIIVLFSILALVACRSNNFEKSPVDEMIRNMTNDPAYSIILYDMDQQGTFFPEYRHQYRILKESPQDSVPKEEITEWYTVSEDFFNQNIDNMGMEIASKNREGEVSKTAAPPGYGNYVGNPQYGHWQQGSNGESFWSFYGKYALLSSLFNMAAFPVRRSYYDDYRTYRRSGRSYYGPTVDNRRAYGTDSRYTTTTKPNTTWRTRTSSSNFRTSSQRTSRSSSRWGGSSSSSSRSRSSGGFGK</sequence>
<dbReference type="AlphaFoldDB" id="A0AA49GM18"/>
<evidence type="ECO:0000313" key="2">
    <source>
        <dbReference type="EMBL" id="WKN36643.1"/>
    </source>
</evidence>
<feature type="compositionally biased region" description="Low complexity" evidence="1">
    <location>
        <begin position="193"/>
        <end position="245"/>
    </location>
</feature>
<reference evidence="2" key="1">
    <citation type="journal article" date="2023" name="Comput. Struct. Biotechnol. J.">
        <title>Discovery of a novel marine Bacteroidetes with a rich repertoire of carbohydrate-active enzymes.</title>
        <authorList>
            <person name="Chen B."/>
            <person name="Liu G."/>
            <person name="Chen Q."/>
            <person name="Wang H."/>
            <person name="Liu L."/>
            <person name="Tang K."/>
        </authorList>
    </citation>
    <scope>NUCLEOTIDE SEQUENCE</scope>
    <source>
        <strain evidence="2">TK19036</strain>
    </source>
</reference>
<reference evidence="2" key="2">
    <citation type="journal article" date="2024" name="Antonie Van Leeuwenhoek">
        <title>Roseihalotalea indica gen. nov., sp. nov., a halophilic Bacteroidetes from mesopelagic Southwest Indian Ocean with higher carbohydrate metabolic potential.</title>
        <authorList>
            <person name="Chen B."/>
            <person name="Zhang M."/>
            <person name="Lin D."/>
            <person name="Ye J."/>
            <person name="Tang K."/>
        </authorList>
    </citation>
    <scope>NUCLEOTIDE SEQUENCE</scope>
    <source>
        <strain evidence="2">TK19036</strain>
    </source>
</reference>
<organism evidence="2">
    <name type="scientific">Roseihalotalea indica</name>
    <dbReference type="NCBI Taxonomy" id="2867963"/>
    <lineage>
        <taxon>Bacteria</taxon>
        <taxon>Pseudomonadati</taxon>
        <taxon>Bacteroidota</taxon>
        <taxon>Cytophagia</taxon>
        <taxon>Cytophagales</taxon>
        <taxon>Catalimonadaceae</taxon>
        <taxon>Roseihalotalea</taxon>
    </lineage>
</organism>
<gene>
    <name evidence="2" type="ORF">K4G66_30225</name>
</gene>
<feature type="region of interest" description="Disordered" evidence="1">
    <location>
        <begin position="175"/>
        <end position="245"/>
    </location>
</feature>
<dbReference type="PROSITE" id="PS51257">
    <property type="entry name" value="PROKAR_LIPOPROTEIN"/>
    <property type="match status" value="1"/>
</dbReference>
<evidence type="ECO:0008006" key="3">
    <source>
        <dbReference type="Google" id="ProtNLM"/>
    </source>
</evidence>
<dbReference type="EMBL" id="CP120682">
    <property type="protein sequence ID" value="WKN36643.1"/>
    <property type="molecule type" value="Genomic_DNA"/>
</dbReference>